<dbReference type="CDD" id="cd00090">
    <property type="entry name" value="HTH_ARSR"/>
    <property type="match status" value="1"/>
</dbReference>
<feature type="domain" description="HTH arsR-type" evidence="5">
    <location>
        <begin position="1"/>
        <end position="97"/>
    </location>
</feature>
<protein>
    <submittedName>
        <fullName evidence="6">ArsR family transcriptional regulator</fullName>
    </submittedName>
</protein>
<name>A0A317MT33_9GAMM</name>
<dbReference type="GO" id="GO:0003700">
    <property type="term" value="F:DNA-binding transcription factor activity"/>
    <property type="evidence" value="ECO:0007669"/>
    <property type="project" value="InterPro"/>
</dbReference>
<dbReference type="NCBIfam" id="NF007528">
    <property type="entry name" value="PRK10141.1"/>
    <property type="match status" value="1"/>
</dbReference>
<reference evidence="6 7" key="1">
    <citation type="submission" date="2018-05" db="EMBL/GenBank/DDBJ databases">
        <title>Genomic Encyclopedia of Type Strains, Phase IV (KMG-IV): sequencing the most valuable type-strain genomes for metagenomic binning, comparative biology and taxonomic classification.</title>
        <authorList>
            <person name="Goeker M."/>
        </authorList>
    </citation>
    <scope>NUCLEOTIDE SEQUENCE [LARGE SCALE GENOMIC DNA]</scope>
    <source>
        <strain evidence="6 7">DSM 23606</strain>
    </source>
</reference>
<dbReference type="SMART" id="SM00418">
    <property type="entry name" value="HTH_ARSR"/>
    <property type="match status" value="1"/>
</dbReference>
<dbReference type="PANTHER" id="PTHR33154:SF18">
    <property type="entry name" value="ARSENICAL RESISTANCE OPERON REPRESSOR"/>
    <property type="match status" value="1"/>
</dbReference>
<keyword evidence="7" id="KW-1185">Reference proteome</keyword>
<keyword evidence="4" id="KW-0804">Transcription</keyword>
<sequence length="120" mass="13332">MSARRLDPTTLLRALVDPTRARIMALLDGEPDICVCEFCHALAETQPKISRHLAALRAAELVVDRREGTRVFYALHPRLPAWARSLLGALAHGFADDAALRSARTRLQQMPQRPQRANAA</sequence>
<keyword evidence="2" id="KW-0805">Transcription regulation</keyword>
<evidence type="ECO:0000256" key="1">
    <source>
        <dbReference type="ARBA" id="ARBA00022849"/>
    </source>
</evidence>
<dbReference type="NCBIfam" id="NF033788">
    <property type="entry name" value="HTH_metalloreg"/>
    <property type="match status" value="1"/>
</dbReference>
<evidence type="ECO:0000313" key="6">
    <source>
        <dbReference type="EMBL" id="PWV59882.1"/>
    </source>
</evidence>
<dbReference type="PROSITE" id="PS50987">
    <property type="entry name" value="HTH_ARSR_2"/>
    <property type="match status" value="1"/>
</dbReference>
<dbReference type="GO" id="GO:0003677">
    <property type="term" value="F:DNA binding"/>
    <property type="evidence" value="ECO:0007669"/>
    <property type="project" value="UniProtKB-KW"/>
</dbReference>
<evidence type="ECO:0000259" key="5">
    <source>
        <dbReference type="PROSITE" id="PS50987"/>
    </source>
</evidence>
<dbReference type="InterPro" id="IPR011991">
    <property type="entry name" value="ArsR-like_HTH"/>
</dbReference>
<dbReference type="SUPFAM" id="SSF46785">
    <property type="entry name" value="Winged helix' DNA-binding domain"/>
    <property type="match status" value="1"/>
</dbReference>
<dbReference type="InterPro" id="IPR036390">
    <property type="entry name" value="WH_DNA-bd_sf"/>
</dbReference>
<dbReference type="RefSeq" id="WP_110019485.1">
    <property type="nucleotide sequence ID" value="NZ_QGTJ01000009.1"/>
</dbReference>
<dbReference type="InterPro" id="IPR036388">
    <property type="entry name" value="WH-like_DNA-bd_sf"/>
</dbReference>
<dbReference type="PRINTS" id="PR00778">
    <property type="entry name" value="HTHARSR"/>
</dbReference>
<keyword evidence="3" id="KW-0238">DNA-binding</keyword>
<evidence type="ECO:0000256" key="2">
    <source>
        <dbReference type="ARBA" id="ARBA00023015"/>
    </source>
</evidence>
<proteinExistence type="predicted"/>
<dbReference type="EMBL" id="QGTJ01000009">
    <property type="protein sequence ID" value="PWV59882.1"/>
    <property type="molecule type" value="Genomic_DNA"/>
</dbReference>
<organism evidence="6 7">
    <name type="scientific">Plasticicumulans acidivorans</name>
    <dbReference type="NCBI Taxonomy" id="886464"/>
    <lineage>
        <taxon>Bacteria</taxon>
        <taxon>Pseudomonadati</taxon>
        <taxon>Pseudomonadota</taxon>
        <taxon>Gammaproteobacteria</taxon>
        <taxon>Candidatus Competibacteraceae</taxon>
        <taxon>Plasticicumulans</taxon>
    </lineage>
</organism>
<dbReference type="InterPro" id="IPR001845">
    <property type="entry name" value="HTH_ArsR_DNA-bd_dom"/>
</dbReference>
<gene>
    <name evidence="6" type="ORF">C7443_109135</name>
</gene>
<comment type="caution">
    <text evidence="6">The sequence shown here is derived from an EMBL/GenBank/DDBJ whole genome shotgun (WGS) entry which is preliminary data.</text>
</comment>
<dbReference type="OrthoDB" id="9793058at2"/>
<evidence type="ECO:0000313" key="7">
    <source>
        <dbReference type="Proteomes" id="UP000246569"/>
    </source>
</evidence>
<dbReference type="PANTHER" id="PTHR33154">
    <property type="entry name" value="TRANSCRIPTIONAL REGULATOR, ARSR FAMILY"/>
    <property type="match status" value="1"/>
</dbReference>
<dbReference type="Proteomes" id="UP000246569">
    <property type="component" value="Unassembled WGS sequence"/>
</dbReference>
<dbReference type="GO" id="GO:0046685">
    <property type="term" value="P:response to arsenic-containing substance"/>
    <property type="evidence" value="ECO:0007669"/>
    <property type="project" value="UniProtKB-KW"/>
</dbReference>
<dbReference type="Pfam" id="PF01022">
    <property type="entry name" value="HTH_5"/>
    <property type="match status" value="1"/>
</dbReference>
<evidence type="ECO:0000256" key="4">
    <source>
        <dbReference type="ARBA" id="ARBA00023163"/>
    </source>
</evidence>
<dbReference type="AlphaFoldDB" id="A0A317MT33"/>
<accession>A0A317MT33</accession>
<evidence type="ECO:0000256" key="3">
    <source>
        <dbReference type="ARBA" id="ARBA00023125"/>
    </source>
</evidence>
<dbReference type="Gene3D" id="1.10.10.10">
    <property type="entry name" value="Winged helix-like DNA-binding domain superfamily/Winged helix DNA-binding domain"/>
    <property type="match status" value="1"/>
</dbReference>
<dbReference type="InterPro" id="IPR051081">
    <property type="entry name" value="HTH_MetalResp_TranReg"/>
</dbReference>
<keyword evidence="1" id="KW-0059">Arsenical resistance</keyword>